<keyword evidence="4" id="KW-1185">Reference proteome</keyword>
<dbReference type="Pfam" id="PF21360">
    <property type="entry name" value="PylC-like_N"/>
    <property type="match status" value="1"/>
</dbReference>
<evidence type="ECO:0000313" key="4">
    <source>
        <dbReference type="Proteomes" id="UP000831290"/>
    </source>
</evidence>
<feature type="domain" description="ATP-grasp" evidence="2">
    <location>
        <begin position="93"/>
        <end position="290"/>
    </location>
</feature>
<evidence type="ECO:0000259" key="2">
    <source>
        <dbReference type="PROSITE" id="PS50975"/>
    </source>
</evidence>
<reference evidence="3" key="1">
    <citation type="submission" date="2022-03" db="EMBL/GenBank/DDBJ databases">
        <title>Description of Abyssus ytuae gen. nov., sp. nov., a novel member of the family Flavobacteriaceae isolated from the sediment of Mariana Trench.</title>
        <authorList>
            <person name="Zhang J."/>
            <person name="Xu X."/>
        </authorList>
    </citation>
    <scope>NUCLEOTIDE SEQUENCE</scope>
    <source>
        <strain evidence="3">MT3330</strain>
    </source>
</reference>
<dbReference type="Gene3D" id="3.30.1490.20">
    <property type="entry name" value="ATP-grasp fold, A domain"/>
    <property type="match status" value="1"/>
</dbReference>
<gene>
    <name evidence="3" type="ORF">MQE35_15185</name>
</gene>
<dbReference type="EMBL" id="CP094358">
    <property type="protein sequence ID" value="UOB17071.1"/>
    <property type="molecule type" value="Genomic_DNA"/>
</dbReference>
<organism evidence="3 4">
    <name type="scientific">Abyssalbus ytuae</name>
    <dbReference type="NCBI Taxonomy" id="2926907"/>
    <lineage>
        <taxon>Bacteria</taxon>
        <taxon>Pseudomonadati</taxon>
        <taxon>Bacteroidota</taxon>
        <taxon>Flavobacteriia</taxon>
        <taxon>Flavobacteriales</taxon>
        <taxon>Flavobacteriaceae</taxon>
        <taxon>Abyssalbus</taxon>
    </lineage>
</organism>
<dbReference type="InterPro" id="IPR011761">
    <property type="entry name" value="ATP-grasp"/>
</dbReference>
<accession>A0A9E6ZUN1</accession>
<name>A0A9E6ZUN1_9FLAO</name>
<dbReference type="InterPro" id="IPR013815">
    <property type="entry name" value="ATP_grasp_subdomain_1"/>
</dbReference>
<keyword evidence="1" id="KW-0547">Nucleotide-binding</keyword>
<dbReference type="Gene3D" id="3.40.50.20">
    <property type="match status" value="1"/>
</dbReference>
<dbReference type="SUPFAM" id="SSF56059">
    <property type="entry name" value="Glutathione synthetase ATP-binding domain-like"/>
    <property type="match status" value="1"/>
</dbReference>
<dbReference type="InterPro" id="IPR048764">
    <property type="entry name" value="PylC_N"/>
</dbReference>
<evidence type="ECO:0000256" key="1">
    <source>
        <dbReference type="PROSITE-ProRule" id="PRU00409"/>
    </source>
</evidence>
<sequence>MNILITSAGKRVSLVKFFQKEIKAVRPESKVFVADLNPHLSAAAQISDGAFKVPPVNSSGYLSKITEICKTNNISLIIPTIDTELIVLAKNEQLLLNNGIKPVISSVSFINKCRDKRKIHEFFKAHNINVAKEFPKDRYKLPLFIKPVDGSRSTDTFIILKEDELVEYHFKNEKLMFLEYLDRDVYEEFTCDLYYSKDSKLKCVVPRKRIEVRDGEVNKGKTEKNILISYIKEKLYHIPGAKGCLTAQFFKHKENNHIIGIEINPRFGGGFPLSYLAGANYVRWIIEEYLLDKNIDECMDCWENNLLMLRYDNEILVHEYKS</sequence>
<dbReference type="GO" id="GO:0046872">
    <property type="term" value="F:metal ion binding"/>
    <property type="evidence" value="ECO:0007669"/>
    <property type="project" value="InterPro"/>
</dbReference>
<dbReference type="AlphaFoldDB" id="A0A9E6ZUN1"/>
<protein>
    <submittedName>
        <fullName evidence="3">ATP-grasp domain-containing protein</fullName>
    </submittedName>
</protein>
<keyword evidence="1" id="KW-0067">ATP-binding</keyword>
<evidence type="ECO:0000313" key="3">
    <source>
        <dbReference type="EMBL" id="UOB17071.1"/>
    </source>
</evidence>
<dbReference type="RefSeq" id="WP_255842341.1">
    <property type="nucleotide sequence ID" value="NZ_CP094358.1"/>
</dbReference>
<dbReference type="KEGG" id="fbm:MQE35_15185"/>
<dbReference type="Pfam" id="PF15632">
    <property type="entry name" value="ATPgrasp_Ter"/>
    <property type="match status" value="1"/>
</dbReference>
<proteinExistence type="predicted"/>
<dbReference type="Gene3D" id="3.30.470.20">
    <property type="entry name" value="ATP-grasp fold, B domain"/>
    <property type="match status" value="1"/>
</dbReference>
<dbReference type="PROSITE" id="PS50975">
    <property type="entry name" value="ATP_GRASP"/>
    <property type="match status" value="1"/>
</dbReference>
<dbReference type="Proteomes" id="UP000831290">
    <property type="component" value="Chromosome"/>
</dbReference>
<dbReference type="GO" id="GO:0005524">
    <property type="term" value="F:ATP binding"/>
    <property type="evidence" value="ECO:0007669"/>
    <property type="project" value="UniProtKB-UniRule"/>
</dbReference>